<dbReference type="EMBL" id="JAAQPF010000084">
    <property type="protein sequence ID" value="KAF5716807.1"/>
    <property type="molecule type" value="Genomic_DNA"/>
</dbReference>
<dbReference type="InterPro" id="IPR056009">
    <property type="entry name" value="DUF7587"/>
</dbReference>
<evidence type="ECO:0000313" key="3">
    <source>
        <dbReference type="Proteomes" id="UP000532311"/>
    </source>
</evidence>
<sequence length="523" mass="60755">MGDHQNQATANIEDLPNRIEGLNISGRRIRRWSRKSLNGALRSFDETAVNLLERADTVVKLLRTEEELNRGDAESICLAHTRGLQLAQVARLLTDSAIPALVRQVICLDSQTSFAVDDLLEHFKKPIENITQRVIETSGNEGVLRKIAQECYHQATSPAGELNPDDYIATSKWAESKARREIWIKFWTRSLCDCPGGPTLYQPKEESVTKSSTQLPRHLFRAWDNNSTGVNAENVIASIRSKYDNENRHNIDIFSMDYQEASEMLHHHLDKGLVYSRVTDNLVSWSSSLMFVIQYANYRFCGWWNKQKEDVYICAVNTTKFPRGQFASDKWLLNWFSNATLSEEQNSLRYFRLNRTDYDNGEYLSQGKLHIEERSCTFSLRGLKDSGLWDLYPEFNIHDMNRDPEVRTKWTNYVKKLRWSWQFTKKTTKAEVQFALGIAQKCFPGFDHDDMALLILSFRERKLQPEKPSFQNPFVDYIDYKEPAEVHRYSTLRKRLSELSKASGEHGMKLFEQLYDLEDAEED</sequence>
<proteinExistence type="predicted"/>
<dbReference type="Pfam" id="PF24494">
    <property type="entry name" value="DUF7587"/>
    <property type="match status" value="1"/>
</dbReference>
<reference evidence="2 3" key="1">
    <citation type="submission" date="2020-05" db="EMBL/GenBank/DDBJ databases">
        <title>Identification and distribution of gene clusters putatively required for synthesis of sphingolipid metabolism inhibitors in phylogenetically diverse species of the filamentous fungus Fusarium.</title>
        <authorList>
            <person name="Kim H.-S."/>
            <person name="Busman M."/>
            <person name="Brown D.W."/>
            <person name="Divon H."/>
            <person name="Uhlig S."/>
            <person name="Proctor R.H."/>
        </authorList>
    </citation>
    <scope>NUCLEOTIDE SEQUENCE [LARGE SCALE GENOMIC DNA]</scope>
    <source>
        <strain evidence="2 3">NRRL 26131</strain>
    </source>
</reference>
<keyword evidence="3" id="KW-1185">Reference proteome</keyword>
<protein>
    <recommendedName>
        <fullName evidence="1">DUF7587 domain-containing protein</fullName>
    </recommendedName>
</protein>
<dbReference type="Proteomes" id="UP000532311">
    <property type="component" value="Unassembled WGS sequence"/>
</dbReference>
<evidence type="ECO:0000313" key="2">
    <source>
        <dbReference type="EMBL" id="KAF5716807.1"/>
    </source>
</evidence>
<feature type="domain" description="DUF7587" evidence="1">
    <location>
        <begin position="214"/>
        <end position="379"/>
    </location>
</feature>
<evidence type="ECO:0000259" key="1">
    <source>
        <dbReference type="Pfam" id="PF24494"/>
    </source>
</evidence>
<organism evidence="2 3">
    <name type="scientific">Fusarium globosum</name>
    <dbReference type="NCBI Taxonomy" id="78864"/>
    <lineage>
        <taxon>Eukaryota</taxon>
        <taxon>Fungi</taxon>
        <taxon>Dikarya</taxon>
        <taxon>Ascomycota</taxon>
        <taxon>Pezizomycotina</taxon>
        <taxon>Sordariomycetes</taxon>
        <taxon>Hypocreomycetidae</taxon>
        <taxon>Hypocreales</taxon>
        <taxon>Nectriaceae</taxon>
        <taxon>Fusarium</taxon>
        <taxon>Fusarium fujikuroi species complex</taxon>
    </lineage>
</organism>
<name>A0A8H5YSW0_9HYPO</name>
<gene>
    <name evidence="2" type="ORF">FGLOB1_2401</name>
</gene>
<accession>A0A8H5YSW0</accession>
<comment type="caution">
    <text evidence="2">The sequence shown here is derived from an EMBL/GenBank/DDBJ whole genome shotgun (WGS) entry which is preliminary data.</text>
</comment>
<dbReference type="AlphaFoldDB" id="A0A8H5YSW0"/>